<dbReference type="AlphaFoldDB" id="A0A4Q1URG2"/>
<dbReference type="InterPro" id="IPR029787">
    <property type="entry name" value="Nucleotide_cyclase"/>
</dbReference>
<comment type="caution">
    <text evidence="9">The sequence shown here is derived from an EMBL/GenBank/DDBJ whole genome shotgun (WGS) entry which is preliminary data.</text>
</comment>
<name>A0A4Q1URG2_9BRAD</name>
<dbReference type="Pfam" id="PF00990">
    <property type="entry name" value="GGDEF"/>
    <property type="match status" value="1"/>
</dbReference>
<feature type="transmembrane region" description="Helical" evidence="6">
    <location>
        <begin position="293"/>
        <end position="311"/>
    </location>
</feature>
<keyword evidence="4 6" id="KW-1133">Transmembrane helix</keyword>
<evidence type="ECO:0000256" key="1">
    <source>
        <dbReference type="ARBA" id="ARBA00004651"/>
    </source>
</evidence>
<keyword evidence="2" id="KW-1003">Cell membrane</keyword>
<protein>
    <recommendedName>
        <fullName evidence="11">Diguanylate cyclase</fullName>
    </recommendedName>
</protein>
<dbReference type="InterPro" id="IPR001633">
    <property type="entry name" value="EAL_dom"/>
</dbReference>
<evidence type="ECO:0000256" key="4">
    <source>
        <dbReference type="ARBA" id="ARBA00022989"/>
    </source>
</evidence>
<evidence type="ECO:0000313" key="9">
    <source>
        <dbReference type="EMBL" id="RXT40296.1"/>
    </source>
</evidence>
<dbReference type="InterPro" id="IPR035919">
    <property type="entry name" value="EAL_sf"/>
</dbReference>
<keyword evidence="3 6" id="KW-0812">Transmembrane</keyword>
<dbReference type="InterPro" id="IPR052155">
    <property type="entry name" value="Biofilm_reg_signaling"/>
</dbReference>
<dbReference type="PROSITE" id="PS50883">
    <property type="entry name" value="EAL"/>
    <property type="match status" value="1"/>
</dbReference>
<dbReference type="SUPFAM" id="SSF141868">
    <property type="entry name" value="EAL domain-like"/>
    <property type="match status" value="1"/>
</dbReference>
<keyword evidence="5 6" id="KW-0472">Membrane</keyword>
<feature type="domain" description="GGDEF" evidence="8">
    <location>
        <begin position="496"/>
        <end position="630"/>
    </location>
</feature>
<dbReference type="CDD" id="cd01948">
    <property type="entry name" value="EAL"/>
    <property type="match status" value="1"/>
</dbReference>
<feature type="domain" description="EAL" evidence="7">
    <location>
        <begin position="639"/>
        <end position="889"/>
    </location>
</feature>
<feature type="transmembrane region" description="Helical" evidence="6">
    <location>
        <begin position="34"/>
        <end position="56"/>
    </location>
</feature>
<evidence type="ECO:0000313" key="10">
    <source>
        <dbReference type="Proteomes" id="UP000290819"/>
    </source>
</evidence>
<evidence type="ECO:0000259" key="8">
    <source>
        <dbReference type="PROSITE" id="PS50887"/>
    </source>
</evidence>
<dbReference type="CDD" id="cd12915">
    <property type="entry name" value="PDC2_DGC_like"/>
    <property type="match status" value="1"/>
</dbReference>
<dbReference type="InterPro" id="IPR035965">
    <property type="entry name" value="PAS-like_dom_sf"/>
</dbReference>
<reference evidence="9 10" key="1">
    <citation type="submission" date="2017-03" db="EMBL/GenBank/DDBJ databases">
        <authorList>
            <person name="Safronova V.I."/>
            <person name="Sazanova A.L."/>
            <person name="Chirak E.R."/>
        </authorList>
    </citation>
    <scope>NUCLEOTIDE SEQUENCE [LARGE SCALE GENOMIC DNA]</scope>
    <source>
        <strain evidence="9 10">Opo-243</strain>
    </source>
</reference>
<evidence type="ECO:0000259" key="7">
    <source>
        <dbReference type="PROSITE" id="PS50883"/>
    </source>
</evidence>
<sequence length="896" mass="98131">MTERTNIEPNAAAAALAYFNPKRRRGALSHAGPVFWVCFFGLALLAVIAGATALMVENLREQELQKSREGLQNTVRLLAHHFDQQLDDFEAVERSLAAEIAREISFPDQLQSIASGESFHRLLRSKVNDSADFAGVNVYDTEGTRLASSTQWPAARVNLSDRKYFQAFKSDPASSPVLVELVKSRLSEGLTIVIARKITGQDGQFLGLVTRSLSPETVESFLSSIAPPNAALSLFHQNGALLARFPGAGHALGQDASPMAAQAAENGRQATINVVSPPDGEDRIGSVRYLDHYPLAVLATVKVSTVLANWFSQARLVLWGAGAAGVVGLIMLAFVALHLRRQRQQLDLAVNNMKQGLLLFDRSERLIICNSRYLDMFGLSPHVVRPGCSLREIIQHRDETNSFLGGVDAPSELTRAAKSGEPTQTLTQTADGRWMQIITQPVPRGGWVSTIEDVTDRRESEERIARLAKYDMVTELPNRFFFLDRLRQELDSGPRVSLAVCFLDLDEFKSVNDSLGHYIGDELLKSIAAALRDCVGPEAFLSRLGGDEFAILAPRRDDGDDSIARLIETIYGALRRPHICGPYTLTADASIGVALAPKDGKTCEDLLQNADLAMYEAKSSGKKSYRFFEPGMEKRARDRRVLEGDLRIALGAGEIEVYFQPIVGLRTGEIVGCEALARWNHRQRGFVSPAEFIPVAEQCGLIDLLGEHILRVACNEAASWPVHMKVAVNVSPAQFKTGGLPFKVASALDQAGLAPGRLEVEITEAVLIKDDQLALDILHQLRALGVRLALDDFGTGYSSLSYLGKFPFDKIKIDRSFVRELTEGSRSAGIVRAVVALAAEHQMSTTAEGVETEQQRDLLRELSCDEMQGYLVSRPRPATDIKKMLIAGSPCCQVAC</sequence>
<dbReference type="InterPro" id="IPR033479">
    <property type="entry name" value="dCache_1"/>
</dbReference>
<evidence type="ECO:0000256" key="3">
    <source>
        <dbReference type="ARBA" id="ARBA00022692"/>
    </source>
</evidence>
<dbReference type="Pfam" id="PF02743">
    <property type="entry name" value="dCache_1"/>
    <property type="match status" value="1"/>
</dbReference>
<dbReference type="Gene3D" id="3.30.450.20">
    <property type="entry name" value="PAS domain"/>
    <property type="match status" value="3"/>
</dbReference>
<accession>A0A4Q1URG2</accession>
<evidence type="ECO:0000256" key="6">
    <source>
        <dbReference type="SAM" id="Phobius"/>
    </source>
</evidence>
<dbReference type="InterPro" id="IPR043128">
    <property type="entry name" value="Rev_trsase/Diguanyl_cyclase"/>
</dbReference>
<dbReference type="EMBL" id="MZXW01000038">
    <property type="protein sequence ID" value="RXT40296.1"/>
    <property type="molecule type" value="Genomic_DNA"/>
</dbReference>
<dbReference type="SUPFAM" id="SSF55785">
    <property type="entry name" value="PYP-like sensor domain (PAS domain)"/>
    <property type="match status" value="1"/>
</dbReference>
<dbReference type="Gene3D" id="3.30.70.270">
    <property type="match status" value="1"/>
</dbReference>
<dbReference type="OrthoDB" id="9814202at2"/>
<evidence type="ECO:0008006" key="11">
    <source>
        <dbReference type="Google" id="ProtNLM"/>
    </source>
</evidence>
<dbReference type="GO" id="GO:0005886">
    <property type="term" value="C:plasma membrane"/>
    <property type="evidence" value="ECO:0007669"/>
    <property type="project" value="UniProtKB-SubCell"/>
</dbReference>
<dbReference type="InterPro" id="IPR000160">
    <property type="entry name" value="GGDEF_dom"/>
</dbReference>
<dbReference type="PROSITE" id="PS50887">
    <property type="entry name" value="GGDEF"/>
    <property type="match status" value="1"/>
</dbReference>
<dbReference type="SMART" id="SM00052">
    <property type="entry name" value="EAL"/>
    <property type="match status" value="1"/>
</dbReference>
<dbReference type="Gene3D" id="3.20.20.450">
    <property type="entry name" value="EAL domain"/>
    <property type="match status" value="1"/>
</dbReference>
<comment type="subcellular location">
    <subcellularLocation>
        <location evidence="1">Cell membrane</location>
        <topology evidence="1">Multi-pass membrane protein</topology>
    </subcellularLocation>
</comment>
<dbReference type="SUPFAM" id="SSF55073">
    <property type="entry name" value="Nucleotide cyclase"/>
    <property type="match status" value="1"/>
</dbReference>
<dbReference type="Pfam" id="PF00563">
    <property type="entry name" value="EAL"/>
    <property type="match status" value="1"/>
</dbReference>
<dbReference type="RefSeq" id="WP_129273842.1">
    <property type="nucleotide sequence ID" value="NZ_MZXW01000038.1"/>
</dbReference>
<feature type="transmembrane region" description="Helical" evidence="6">
    <location>
        <begin position="317"/>
        <end position="337"/>
    </location>
</feature>
<dbReference type="NCBIfam" id="TIGR00229">
    <property type="entry name" value="sensory_box"/>
    <property type="match status" value="1"/>
</dbReference>
<dbReference type="Pfam" id="PF12860">
    <property type="entry name" value="PAS_7"/>
    <property type="match status" value="1"/>
</dbReference>
<dbReference type="PANTHER" id="PTHR44757:SF2">
    <property type="entry name" value="BIOFILM ARCHITECTURE MAINTENANCE PROTEIN MBAA"/>
    <property type="match status" value="1"/>
</dbReference>
<dbReference type="Proteomes" id="UP000290819">
    <property type="component" value="Unassembled WGS sequence"/>
</dbReference>
<dbReference type="NCBIfam" id="TIGR00254">
    <property type="entry name" value="GGDEF"/>
    <property type="match status" value="1"/>
</dbReference>
<dbReference type="CDD" id="cd12914">
    <property type="entry name" value="PDC1_DGC_like"/>
    <property type="match status" value="1"/>
</dbReference>
<dbReference type="CDD" id="cd01949">
    <property type="entry name" value="GGDEF"/>
    <property type="match status" value="1"/>
</dbReference>
<dbReference type="InterPro" id="IPR000014">
    <property type="entry name" value="PAS"/>
</dbReference>
<dbReference type="PANTHER" id="PTHR44757">
    <property type="entry name" value="DIGUANYLATE CYCLASE DGCP"/>
    <property type="match status" value="1"/>
</dbReference>
<evidence type="ECO:0000256" key="5">
    <source>
        <dbReference type="ARBA" id="ARBA00023136"/>
    </source>
</evidence>
<gene>
    <name evidence="9" type="ORF">B5V03_28855</name>
</gene>
<keyword evidence="10" id="KW-1185">Reference proteome</keyword>
<proteinExistence type="predicted"/>
<evidence type="ECO:0000256" key="2">
    <source>
        <dbReference type="ARBA" id="ARBA00022475"/>
    </source>
</evidence>
<dbReference type="SMART" id="SM00267">
    <property type="entry name" value="GGDEF"/>
    <property type="match status" value="1"/>
</dbReference>
<organism evidence="9 10">
    <name type="scientific">Bradyrhizobium betae</name>
    <dbReference type="NCBI Taxonomy" id="244734"/>
    <lineage>
        <taxon>Bacteria</taxon>
        <taxon>Pseudomonadati</taxon>
        <taxon>Pseudomonadota</taxon>
        <taxon>Alphaproteobacteria</taxon>
        <taxon>Hyphomicrobiales</taxon>
        <taxon>Nitrobacteraceae</taxon>
        <taxon>Bradyrhizobium</taxon>
    </lineage>
</organism>